<gene>
    <name evidence="2" type="ORF">SAMN05192585_1362</name>
</gene>
<dbReference type="RefSeq" id="WP_092642462.1">
    <property type="nucleotide sequence ID" value="NZ_FNID01000036.1"/>
</dbReference>
<keyword evidence="3" id="KW-1185">Reference proteome</keyword>
<dbReference type="STRING" id="258515.SAMN05192585_1362"/>
<name>A0A1H0ET99_9FIRM</name>
<dbReference type="AlphaFoldDB" id="A0A1H0ET99"/>
<accession>A0A1H0ET99</accession>
<dbReference type="EMBL" id="FNID01000036">
    <property type="protein sequence ID" value="SDN85546.1"/>
    <property type="molecule type" value="Genomic_DNA"/>
</dbReference>
<dbReference type="Proteomes" id="UP000199182">
    <property type="component" value="Unassembled WGS sequence"/>
</dbReference>
<organism evidence="2 3">
    <name type="scientific">Acetanaerobacterium elongatum</name>
    <dbReference type="NCBI Taxonomy" id="258515"/>
    <lineage>
        <taxon>Bacteria</taxon>
        <taxon>Bacillati</taxon>
        <taxon>Bacillota</taxon>
        <taxon>Clostridia</taxon>
        <taxon>Eubacteriales</taxon>
        <taxon>Oscillospiraceae</taxon>
        <taxon>Acetanaerobacterium</taxon>
    </lineage>
</organism>
<dbReference type="Pfam" id="PF12650">
    <property type="entry name" value="DUF3784"/>
    <property type="match status" value="1"/>
</dbReference>
<keyword evidence="1" id="KW-0812">Transmembrane</keyword>
<keyword evidence="1" id="KW-0472">Membrane</keyword>
<feature type="transmembrane region" description="Helical" evidence="1">
    <location>
        <begin position="125"/>
        <end position="147"/>
    </location>
</feature>
<evidence type="ECO:0008006" key="4">
    <source>
        <dbReference type="Google" id="ProtNLM"/>
    </source>
</evidence>
<protein>
    <recommendedName>
        <fullName evidence="4">DUF3784 domain-containing protein</fullName>
    </recommendedName>
</protein>
<sequence>MTILYIVLALLAILSIILLTGHGAFLIAGYNTSSSEEKAKYDTKKLCRTVGVMLLLITIATAGLLIIPAYSALATPYLVFYFIFLLADVGVTLYYTNKKCFKEGFIEGESSVDEISADTKKKKSVAVIIGICVVVLPVILLVSILLYQAGQPPVFTITDDALTISCSFGETIPLSDIKGLQMKDSLPQDLQKTNGSNFGAILKGRFKAEGSEAQVYINAANPRFSI</sequence>
<keyword evidence="1" id="KW-1133">Transmembrane helix</keyword>
<dbReference type="InterPro" id="IPR017259">
    <property type="entry name" value="UCP037672"/>
</dbReference>
<proteinExistence type="predicted"/>
<evidence type="ECO:0000313" key="2">
    <source>
        <dbReference type="EMBL" id="SDN85546.1"/>
    </source>
</evidence>
<feature type="transmembrane region" description="Helical" evidence="1">
    <location>
        <begin position="50"/>
        <end position="71"/>
    </location>
</feature>
<feature type="transmembrane region" description="Helical" evidence="1">
    <location>
        <begin position="77"/>
        <end position="96"/>
    </location>
</feature>
<dbReference type="OrthoDB" id="2082701at2"/>
<feature type="transmembrane region" description="Helical" evidence="1">
    <location>
        <begin position="6"/>
        <end position="30"/>
    </location>
</feature>
<evidence type="ECO:0000313" key="3">
    <source>
        <dbReference type="Proteomes" id="UP000199182"/>
    </source>
</evidence>
<evidence type="ECO:0000256" key="1">
    <source>
        <dbReference type="SAM" id="Phobius"/>
    </source>
</evidence>
<reference evidence="2 3" key="1">
    <citation type="submission" date="2016-10" db="EMBL/GenBank/DDBJ databases">
        <authorList>
            <person name="de Groot N.N."/>
        </authorList>
    </citation>
    <scope>NUCLEOTIDE SEQUENCE [LARGE SCALE GENOMIC DNA]</scope>
    <source>
        <strain evidence="2 3">CGMCC 1.5012</strain>
    </source>
</reference>